<accession>A0ABU0J4P9</accession>
<dbReference type="PANTHER" id="PTHR11358:SF26">
    <property type="entry name" value="GUANIDINO ACID HYDROLASE, MITOCHONDRIAL"/>
    <property type="match status" value="1"/>
</dbReference>
<organism evidence="4 5">
    <name type="scientific">Labrys wisconsinensis</name>
    <dbReference type="NCBI Taxonomy" id="425677"/>
    <lineage>
        <taxon>Bacteria</taxon>
        <taxon>Pseudomonadati</taxon>
        <taxon>Pseudomonadota</taxon>
        <taxon>Alphaproteobacteria</taxon>
        <taxon>Hyphomicrobiales</taxon>
        <taxon>Xanthobacteraceae</taxon>
        <taxon>Labrys</taxon>
    </lineage>
</organism>
<dbReference type="EC" id="3.5.3.17" evidence="4"/>
<evidence type="ECO:0000256" key="3">
    <source>
        <dbReference type="ARBA" id="ARBA00022801"/>
    </source>
</evidence>
<evidence type="ECO:0000313" key="5">
    <source>
        <dbReference type="Proteomes" id="UP001242480"/>
    </source>
</evidence>
<keyword evidence="2" id="KW-0479">Metal-binding</keyword>
<keyword evidence="5" id="KW-1185">Reference proteome</keyword>
<name>A0ABU0J4P9_9HYPH</name>
<reference evidence="4 5" key="1">
    <citation type="submission" date="2023-07" db="EMBL/GenBank/DDBJ databases">
        <title>Genomic Encyclopedia of Type Strains, Phase IV (KMG-IV): sequencing the most valuable type-strain genomes for metagenomic binning, comparative biology and taxonomic classification.</title>
        <authorList>
            <person name="Goeker M."/>
        </authorList>
    </citation>
    <scope>NUCLEOTIDE SEQUENCE [LARGE SCALE GENOMIC DNA]</scope>
    <source>
        <strain evidence="4 5">DSM 19619</strain>
    </source>
</reference>
<protein>
    <submittedName>
        <fullName evidence="4">Guanidinopropionase</fullName>
        <ecNumber evidence="4">3.5.3.17</ecNumber>
    </submittedName>
</protein>
<dbReference type="PIRSF" id="PIRSF036979">
    <property type="entry name" value="Arginase"/>
    <property type="match status" value="1"/>
</dbReference>
<dbReference type="RefSeq" id="WP_307271657.1">
    <property type="nucleotide sequence ID" value="NZ_JAUSVX010000003.1"/>
</dbReference>
<dbReference type="InterPro" id="IPR023696">
    <property type="entry name" value="Ureohydrolase_dom_sf"/>
</dbReference>
<dbReference type="InterPro" id="IPR006035">
    <property type="entry name" value="Ureohydrolase"/>
</dbReference>
<dbReference type="NCBIfam" id="TIGR01230">
    <property type="entry name" value="agmatinase"/>
    <property type="match status" value="1"/>
</dbReference>
<dbReference type="EMBL" id="JAUSVX010000003">
    <property type="protein sequence ID" value="MDQ0469236.1"/>
    <property type="molecule type" value="Genomic_DNA"/>
</dbReference>
<dbReference type="GO" id="GO:0047972">
    <property type="term" value="F:guanidinopropionase activity"/>
    <property type="evidence" value="ECO:0007669"/>
    <property type="project" value="UniProtKB-EC"/>
</dbReference>
<comment type="caution">
    <text evidence="4">The sequence shown here is derived from an EMBL/GenBank/DDBJ whole genome shotgun (WGS) entry which is preliminary data.</text>
</comment>
<dbReference type="PANTHER" id="PTHR11358">
    <property type="entry name" value="ARGINASE/AGMATINASE"/>
    <property type="match status" value="1"/>
</dbReference>
<dbReference type="Pfam" id="PF00491">
    <property type="entry name" value="Arginase"/>
    <property type="match status" value="1"/>
</dbReference>
<dbReference type="PRINTS" id="PR00116">
    <property type="entry name" value="ARGINASE"/>
</dbReference>
<gene>
    <name evidence="4" type="ORF">QO011_002247</name>
</gene>
<dbReference type="InterPro" id="IPR005925">
    <property type="entry name" value="Agmatinase-rel"/>
</dbReference>
<evidence type="ECO:0000256" key="2">
    <source>
        <dbReference type="ARBA" id="ARBA00022723"/>
    </source>
</evidence>
<dbReference type="CDD" id="cd11592">
    <property type="entry name" value="Agmatinase_PAH"/>
    <property type="match status" value="1"/>
</dbReference>
<evidence type="ECO:0000256" key="1">
    <source>
        <dbReference type="ARBA" id="ARBA00009227"/>
    </source>
</evidence>
<comment type="similarity">
    <text evidence="1">Belongs to the arginase family. Agmatinase subfamily.</text>
</comment>
<proteinExistence type="inferred from homology"/>
<dbReference type="Gene3D" id="3.40.800.10">
    <property type="entry name" value="Ureohydrolase domain"/>
    <property type="match status" value="1"/>
</dbReference>
<dbReference type="SUPFAM" id="SSF52768">
    <property type="entry name" value="Arginase/deacetylase"/>
    <property type="match status" value="1"/>
</dbReference>
<dbReference type="Proteomes" id="UP001242480">
    <property type="component" value="Unassembled WGS sequence"/>
</dbReference>
<keyword evidence="3 4" id="KW-0378">Hydrolase</keyword>
<dbReference type="PROSITE" id="PS51409">
    <property type="entry name" value="ARGINASE_2"/>
    <property type="match status" value="1"/>
</dbReference>
<sequence>MRNDLRFQPLDASRSPRFADIATFFRLPRHEVNAEVDIALVGVPFDMGVNYRSGARQGPAAVREASRAIRRIHPTSGIAPFALCNVADIGDAPINPLDMAASIELIQRFYEDLHRSGSVPISIGGDHTVPLPILRAIAKDGPVGIVHFDSHADTLDELLGTRVNHATTFRRAVEETLIDPRRTIQIGLRGSRFSADDVAYGERVGMRLVTMDEFEAIGRDAVIAEIDRVTGSGRTYVTFDIDGLDAAYAMGTGVPEVGGFSVRDAQMMIRSLRGKHLVGADICEVAPMFDPTGQTQLNAANLMFELLCVIADSLAARR</sequence>
<evidence type="ECO:0000313" key="4">
    <source>
        <dbReference type="EMBL" id="MDQ0469236.1"/>
    </source>
</evidence>